<accession>A0A1H2XD73</accession>
<gene>
    <name evidence="2" type="ORF">SAMN05216495_10881</name>
</gene>
<proteinExistence type="predicted"/>
<reference evidence="2 3" key="1">
    <citation type="submission" date="2016-10" db="EMBL/GenBank/DDBJ databases">
        <authorList>
            <person name="Varghese N."/>
            <person name="Submissions S."/>
        </authorList>
    </citation>
    <scope>NUCLEOTIDE SEQUENCE [LARGE SCALE GENOMIC DNA]</scope>
    <source>
        <strain evidence="2 3">WCC6</strain>
    </source>
</reference>
<feature type="chain" id="PRO_5032743899" evidence="1">
    <location>
        <begin position="30"/>
        <end position="221"/>
    </location>
</feature>
<feature type="signal peptide" evidence="1">
    <location>
        <begin position="1"/>
        <end position="29"/>
    </location>
</feature>
<evidence type="ECO:0000313" key="2">
    <source>
        <dbReference type="EMBL" id="SDW90800.1"/>
    </source>
</evidence>
<dbReference type="Proteomes" id="UP000182379">
    <property type="component" value="Unassembled WGS sequence"/>
</dbReference>
<evidence type="ECO:0000313" key="3">
    <source>
        <dbReference type="Proteomes" id="UP000182379"/>
    </source>
</evidence>
<sequence length="221" mass="25139">MKFGKKTLGLILSVGLLMGIGVGATPAHAYVEDAGVLDNFHTDLEERMWDYLNSHNYRFYNKRASDDCYITNDNTAFMAILNEKTIVPGNSGKLHYLIFLKPGPKTDLGIQVGDSVKKLIATYGEAHPTSEDNFIDNQPRMGYYLNSPNKKIQTRRGWEKVYQVTYLDRNNHHVDFMISRTSNRIMAIQYRVSGGKHVISDTYEAGNFIFHINNNGLGYYL</sequence>
<evidence type="ECO:0000256" key="1">
    <source>
        <dbReference type="SAM" id="SignalP"/>
    </source>
</evidence>
<name>A0A1H2XD73_ACIFE</name>
<protein>
    <submittedName>
        <fullName evidence="2">Uncharacterized protein</fullName>
    </submittedName>
</protein>
<keyword evidence="1" id="KW-0732">Signal</keyword>
<organism evidence="2 3">
    <name type="scientific">Acidaminococcus fermentans</name>
    <dbReference type="NCBI Taxonomy" id="905"/>
    <lineage>
        <taxon>Bacteria</taxon>
        <taxon>Bacillati</taxon>
        <taxon>Bacillota</taxon>
        <taxon>Negativicutes</taxon>
        <taxon>Acidaminococcales</taxon>
        <taxon>Acidaminococcaceae</taxon>
        <taxon>Acidaminococcus</taxon>
    </lineage>
</organism>
<dbReference type="AlphaFoldDB" id="A0A1H2XD73"/>
<dbReference type="EMBL" id="FNOP01000008">
    <property type="protein sequence ID" value="SDW90800.1"/>
    <property type="molecule type" value="Genomic_DNA"/>
</dbReference>
<comment type="caution">
    <text evidence="2">The sequence shown here is derived from an EMBL/GenBank/DDBJ whole genome shotgun (WGS) entry which is preliminary data.</text>
</comment>